<name>A0A0P0P4B5_9CAUL</name>
<dbReference type="InterPro" id="IPR014755">
    <property type="entry name" value="Cu-Rt/internalin_Ig-like"/>
</dbReference>
<feature type="signal peptide" evidence="7">
    <location>
        <begin position="1"/>
        <end position="29"/>
    </location>
</feature>
<gene>
    <name evidence="9" type="ORF">AQ619_18205</name>
</gene>
<geneLocation type="plasmid" evidence="10">
    <name>CB4 Plasmid</name>
</geneLocation>
<dbReference type="OrthoDB" id="9796814at2"/>
<evidence type="ECO:0000256" key="6">
    <source>
        <dbReference type="ARBA" id="ARBA00023008"/>
    </source>
</evidence>
<keyword evidence="3" id="KW-0479">Metal-binding</keyword>
<dbReference type="GO" id="GO:0005507">
    <property type="term" value="F:copper ion binding"/>
    <property type="evidence" value="ECO:0007669"/>
    <property type="project" value="InterPro"/>
</dbReference>
<evidence type="ECO:0000256" key="4">
    <source>
        <dbReference type="ARBA" id="ARBA00022729"/>
    </source>
</evidence>
<dbReference type="InterPro" id="IPR032694">
    <property type="entry name" value="CopC/D"/>
</dbReference>
<dbReference type="SUPFAM" id="SSF81296">
    <property type="entry name" value="E set domains"/>
    <property type="match status" value="1"/>
</dbReference>
<feature type="chain" id="PRO_5006052776" evidence="7">
    <location>
        <begin position="30"/>
        <end position="122"/>
    </location>
</feature>
<comment type="similarity">
    <text evidence="2">Belongs to the CopC family.</text>
</comment>
<dbReference type="Pfam" id="PF04234">
    <property type="entry name" value="CopC"/>
    <property type="match status" value="1"/>
</dbReference>
<dbReference type="GO" id="GO:0005886">
    <property type="term" value="C:plasma membrane"/>
    <property type="evidence" value="ECO:0007669"/>
    <property type="project" value="TreeGrafter"/>
</dbReference>
<dbReference type="PANTHER" id="PTHR34820">
    <property type="entry name" value="INNER MEMBRANE PROTEIN YEBZ"/>
    <property type="match status" value="1"/>
</dbReference>
<dbReference type="RefSeq" id="WP_062151907.1">
    <property type="nucleotide sequence ID" value="NZ_CP013003.1"/>
</dbReference>
<evidence type="ECO:0000256" key="3">
    <source>
        <dbReference type="ARBA" id="ARBA00022723"/>
    </source>
</evidence>
<feature type="domain" description="CopC" evidence="8">
    <location>
        <begin position="28"/>
        <end position="121"/>
    </location>
</feature>
<evidence type="ECO:0000256" key="2">
    <source>
        <dbReference type="ARBA" id="ARBA00010509"/>
    </source>
</evidence>
<comment type="subcellular location">
    <subcellularLocation>
        <location evidence="1">Periplasm</location>
    </subcellularLocation>
</comment>
<evidence type="ECO:0000313" key="10">
    <source>
        <dbReference type="Proteomes" id="UP000056905"/>
    </source>
</evidence>
<keyword evidence="10" id="KW-1185">Reference proteome</keyword>
<evidence type="ECO:0000256" key="7">
    <source>
        <dbReference type="SAM" id="SignalP"/>
    </source>
</evidence>
<dbReference type="InterPro" id="IPR047685">
    <property type="entry name" value="CopC-like"/>
</dbReference>
<evidence type="ECO:0000259" key="8">
    <source>
        <dbReference type="Pfam" id="PF04234"/>
    </source>
</evidence>
<keyword evidence="9" id="KW-0614">Plasmid</keyword>
<dbReference type="KEGG" id="chq:AQ619_18205"/>
<dbReference type="AlphaFoldDB" id="A0A0P0P4B5"/>
<evidence type="ECO:0000256" key="5">
    <source>
        <dbReference type="ARBA" id="ARBA00022764"/>
    </source>
</evidence>
<dbReference type="Proteomes" id="UP000056905">
    <property type="component" value="Plasmid pCB4"/>
</dbReference>
<dbReference type="NCBIfam" id="NF033814">
    <property type="entry name" value="copper_CopC"/>
    <property type="match status" value="1"/>
</dbReference>
<evidence type="ECO:0000256" key="1">
    <source>
        <dbReference type="ARBA" id="ARBA00004418"/>
    </source>
</evidence>
<proteinExistence type="inferred from homology"/>
<evidence type="ECO:0000313" key="9">
    <source>
        <dbReference type="EMBL" id="ALL15423.1"/>
    </source>
</evidence>
<dbReference type="PANTHER" id="PTHR34820:SF4">
    <property type="entry name" value="INNER MEMBRANE PROTEIN YEBZ"/>
    <property type="match status" value="1"/>
</dbReference>
<dbReference type="GO" id="GO:0046688">
    <property type="term" value="P:response to copper ion"/>
    <property type="evidence" value="ECO:0007669"/>
    <property type="project" value="InterPro"/>
</dbReference>
<reference evidence="9 10" key="1">
    <citation type="submission" date="2015-10" db="EMBL/GenBank/DDBJ databases">
        <title>Conservation of the essential genome among Caulobacter and Brevundimonas species.</title>
        <authorList>
            <person name="Scott D."/>
            <person name="Ely B."/>
        </authorList>
    </citation>
    <scope>NUCLEOTIDE SEQUENCE [LARGE SCALE GENOMIC DNA]</scope>
    <source>
        <strain evidence="9 10">CB4</strain>
        <plasmid evidence="10">CB4 Plasmid</plasmid>
    </source>
</reference>
<dbReference type="InterPro" id="IPR007348">
    <property type="entry name" value="CopC_dom"/>
</dbReference>
<dbReference type="InterPro" id="IPR014756">
    <property type="entry name" value="Ig_E-set"/>
</dbReference>
<protein>
    <submittedName>
        <fullName evidence="9">Copper resistance protein CopC</fullName>
    </submittedName>
</protein>
<keyword evidence="4 7" id="KW-0732">Signal</keyword>
<organism evidence="9 10">
    <name type="scientific">Caulobacter henricii</name>
    <dbReference type="NCBI Taxonomy" id="69395"/>
    <lineage>
        <taxon>Bacteria</taxon>
        <taxon>Pseudomonadati</taxon>
        <taxon>Pseudomonadota</taxon>
        <taxon>Alphaproteobacteria</taxon>
        <taxon>Caulobacterales</taxon>
        <taxon>Caulobacteraceae</taxon>
        <taxon>Caulobacter</taxon>
    </lineage>
</organism>
<keyword evidence="5" id="KW-0574">Periplasm</keyword>
<dbReference type="GO" id="GO:0042597">
    <property type="term" value="C:periplasmic space"/>
    <property type="evidence" value="ECO:0007669"/>
    <property type="project" value="UniProtKB-SubCell"/>
</dbReference>
<dbReference type="EMBL" id="CP013003">
    <property type="protein sequence ID" value="ALL15423.1"/>
    <property type="molecule type" value="Genomic_DNA"/>
</dbReference>
<dbReference type="GO" id="GO:0006825">
    <property type="term" value="P:copper ion transport"/>
    <property type="evidence" value="ECO:0007669"/>
    <property type="project" value="InterPro"/>
</dbReference>
<keyword evidence="6" id="KW-0186">Copper</keyword>
<sequence>MTTKTTSTVLAMIAAGGLMLAASQAAAHAKLVSANPAPDATVAAPKAISLKFSEKLEAKFSSFEIAKASGGAVPVKIKVAKGGMVIDGALAAPLAPGAYKVSWRVVTADAHRINGAYSFTVR</sequence>
<accession>A0A0P0P4B5</accession>
<dbReference type="Gene3D" id="2.60.40.1220">
    <property type="match status" value="1"/>
</dbReference>